<dbReference type="Proteomes" id="UP000224006">
    <property type="component" value="Chromosome II"/>
</dbReference>
<dbReference type="KEGG" id="bbes:BESB_038630"/>
<dbReference type="AlphaFoldDB" id="A0A2A9MHG3"/>
<gene>
    <name evidence="2" type="ORF">BESB_038630</name>
</gene>
<name>A0A2A9MHG3_BESBE</name>
<feature type="compositionally biased region" description="Low complexity" evidence="1">
    <location>
        <begin position="209"/>
        <end position="233"/>
    </location>
</feature>
<evidence type="ECO:0000256" key="1">
    <source>
        <dbReference type="SAM" id="MobiDB-lite"/>
    </source>
</evidence>
<feature type="compositionally biased region" description="Basic residues" evidence="1">
    <location>
        <begin position="939"/>
        <end position="949"/>
    </location>
</feature>
<comment type="caution">
    <text evidence="2">The sequence shown here is derived from an EMBL/GenBank/DDBJ whole genome shotgun (WGS) entry which is preliminary data.</text>
</comment>
<feature type="compositionally biased region" description="Basic and acidic residues" evidence="1">
    <location>
        <begin position="336"/>
        <end position="346"/>
    </location>
</feature>
<feature type="compositionally biased region" description="Basic residues" evidence="1">
    <location>
        <begin position="308"/>
        <end position="319"/>
    </location>
</feature>
<feature type="region of interest" description="Disordered" evidence="1">
    <location>
        <begin position="209"/>
        <end position="346"/>
    </location>
</feature>
<dbReference type="OrthoDB" id="10356073at2759"/>
<organism evidence="2 3">
    <name type="scientific">Besnoitia besnoiti</name>
    <name type="common">Apicomplexan protozoan</name>
    <dbReference type="NCBI Taxonomy" id="94643"/>
    <lineage>
        <taxon>Eukaryota</taxon>
        <taxon>Sar</taxon>
        <taxon>Alveolata</taxon>
        <taxon>Apicomplexa</taxon>
        <taxon>Conoidasida</taxon>
        <taxon>Coccidia</taxon>
        <taxon>Eucoccidiorida</taxon>
        <taxon>Eimeriorina</taxon>
        <taxon>Sarcocystidae</taxon>
        <taxon>Besnoitia</taxon>
    </lineage>
</organism>
<feature type="compositionally biased region" description="Polar residues" evidence="1">
    <location>
        <begin position="511"/>
        <end position="520"/>
    </location>
</feature>
<feature type="compositionally biased region" description="Basic and acidic residues" evidence="1">
    <location>
        <begin position="922"/>
        <end position="938"/>
    </location>
</feature>
<evidence type="ECO:0000313" key="3">
    <source>
        <dbReference type="Proteomes" id="UP000224006"/>
    </source>
</evidence>
<feature type="region of interest" description="Disordered" evidence="1">
    <location>
        <begin position="922"/>
        <end position="968"/>
    </location>
</feature>
<feature type="compositionally biased region" description="Low complexity" evidence="1">
    <location>
        <begin position="172"/>
        <end position="192"/>
    </location>
</feature>
<dbReference type="EMBL" id="NWUJ01000002">
    <property type="protein sequence ID" value="PFH37405.1"/>
    <property type="molecule type" value="Genomic_DNA"/>
</dbReference>
<feature type="compositionally biased region" description="Polar residues" evidence="1">
    <location>
        <begin position="323"/>
        <end position="335"/>
    </location>
</feature>
<feature type="compositionally biased region" description="Polar residues" evidence="1">
    <location>
        <begin position="151"/>
        <end position="166"/>
    </location>
</feature>
<feature type="compositionally biased region" description="Low complexity" evidence="1">
    <location>
        <begin position="284"/>
        <end position="293"/>
    </location>
</feature>
<feature type="region of interest" description="Disordered" evidence="1">
    <location>
        <begin position="67"/>
        <end position="95"/>
    </location>
</feature>
<accession>A0A2A9MHG3</accession>
<reference evidence="2 3" key="1">
    <citation type="submission" date="2017-09" db="EMBL/GenBank/DDBJ databases">
        <title>Genome sequencing of Besnoitia besnoiti strain Bb-Ger1.</title>
        <authorList>
            <person name="Schares G."/>
            <person name="Venepally P."/>
            <person name="Lorenzi H.A."/>
        </authorList>
    </citation>
    <scope>NUCLEOTIDE SEQUENCE [LARGE SCALE GENOMIC DNA]</scope>
    <source>
        <strain evidence="2 3">Bb-Ger1</strain>
    </source>
</reference>
<feature type="region of interest" description="Disordered" evidence="1">
    <location>
        <begin position="752"/>
        <end position="896"/>
    </location>
</feature>
<sequence length="968" mass="102873">MDNVEPPVPSVCGLRAEPKTLCDASGEEASCDLRPQGGKRSRARKLCRPASFYAFFSWNARGCRLPGSAKKAGESEGGQPESTRGGDRTAPSRPTFLPCVKARKARRDACGYAVAHYGRKRYPSAQGFSEPDRRDVASQPCVVAAPWQAANSGSPVDSVFSTSSLSPCPGPSSELSSTSASFSSLSSSSPYVSHFGSLLSSFSTLPRASASPAYATSPASSSGSFSCSPQSTSEGSPFDTLGELSFVSSSRGTRPSSELGRRRRGAPHSAPRGQAACTAPAAPPLRSSRSFSSPFPPCASVREDVVRRPHACPRPRPRPAGRSQDSTAFQTSVQAHTREGARGAEVVRGDLAAAPVRATDGGCQAAGRRGARVSPRLRRHSAPSAGRSESAGAPRRSPAVSVFPGCAFPAEAEPGGLLTGGAGAWRLVARRRLHRSCGSRAPVQPRANSESVRVLGETPQRNWGIPDCPYHCSASTLHSAPASHSCSPRRLASVSPRPSTQSGALSALSRPPSSVSLRTRSCSRESRCPPPAALPPRRRTRPARCGSELQAGSVSPLFTSLAVHATDMHRSSSSEDGAGDLRRAFQRARAGRSASALIIRNDRVPYSASTSLDQRNARHNNGITSLWLPAAGRSELSAADFGEPQVRVTPPSAHSEQEAPGGCAVLGSRYPGFYEDDEDDDVMFVPRPDAVFLASRDSEVARGQALLLHQELGFRLDDSPRRLVPKPKAKEKPSMSGKLKSFFNFSIKGGSDRAGLRARKGTSDTLGSLSSGVYSSSAVDDGHVSTEGSHSYMRRDSDEDGLGLAMGLSMQSCISISDDDDDGSEPTTRDADNALSLRDARSLRGDNKQLLGDSVSSTRSSLRIGRVDTTDGEAARTPTSEASRGSPRRRPVKTETKREDDEGDCLCCCCCCCEPDAEEGRETIKVERKGRRGDESRRSLRRHRSRRKTGSSSSGLRTREKSSTSTKR</sequence>
<evidence type="ECO:0000313" key="2">
    <source>
        <dbReference type="EMBL" id="PFH37405.1"/>
    </source>
</evidence>
<dbReference type="VEuPathDB" id="ToxoDB:BESB_038630"/>
<feature type="region of interest" description="Disordered" evidence="1">
    <location>
        <begin position="360"/>
        <end position="399"/>
    </location>
</feature>
<feature type="compositionally biased region" description="Polar residues" evidence="1">
    <location>
        <begin position="246"/>
        <end position="256"/>
    </location>
</feature>
<proteinExistence type="predicted"/>
<protein>
    <submittedName>
        <fullName evidence="2">Uncharacterized protein</fullName>
    </submittedName>
</protein>
<feature type="region of interest" description="Disordered" evidence="1">
    <location>
        <begin position="483"/>
        <end position="548"/>
    </location>
</feature>
<dbReference type="RefSeq" id="XP_029221414.1">
    <property type="nucleotide sequence ID" value="XM_029362449.1"/>
</dbReference>
<feature type="compositionally biased region" description="Basic and acidic residues" evidence="1">
    <location>
        <begin position="827"/>
        <end position="847"/>
    </location>
</feature>
<feature type="compositionally biased region" description="Low complexity" evidence="1">
    <location>
        <begin position="763"/>
        <end position="777"/>
    </location>
</feature>
<feature type="region of interest" description="Disordered" evidence="1">
    <location>
        <begin position="151"/>
        <end position="192"/>
    </location>
</feature>
<keyword evidence="3" id="KW-1185">Reference proteome</keyword>
<feature type="compositionally biased region" description="Basic residues" evidence="1">
    <location>
        <begin position="369"/>
        <end position="381"/>
    </location>
</feature>
<dbReference type="GeneID" id="40308844"/>